<dbReference type="SUPFAM" id="SSF52317">
    <property type="entry name" value="Class I glutamine amidotransferase-like"/>
    <property type="match status" value="1"/>
</dbReference>
<evidence type="ECO:0000256" key="5">
    <source>
        <dbReference type="ARBA" id="ARBA00022842"/>
    </source>
</evidence>
<keyword evidence="11" id="KW-1185">Reference proteome</keyword>
<comment type="similarity">
    <text evidence="7">Belongs to the CobB/CbiA family.</text>
</comment>
<evidence type="ECO:0000259" key="9">
    <source>
        <dbReference type="Pfam" id="PF07685"/>
    </source>
</evidence>
<keyword evidence="7" id="KW-0169">Cobalamin biosynthesis</keyword>
<feature type="domain" description="CobQ/CobB/MinD/ParA nucleotide binding" evidence="8">
    <location>
        <begin position="5"/>
        <end position="189"/>
    </location>
</feature>
<dbReference type="eggNOG" id="COG1797">
    <property type="taxonomic scope" value="Bacteria"/>
</dbReference>
<feature type="domain" description="CobB/CobQ-like glutamine amidotransferase" evidence="9">
    <location>
        <begin position="247"/>
        <end position="433"/>
    </location>
</feature>
<dbReference type="InterPro" id="IPR011698">
    <property type="entry name" value="GATase_3"/>
</dbReference>
<proteinExistence type="inferred from homology"/>
<dbReference type="OrthoDB" id="9764035at2"/>
<sequence>MCKAVMIAGTHSGVGKTTVSLGLMGVLSKRYKVQPFKVGPDYIDAAYHRYVTGNFSCNLDLYMLGEQNLKSLFYKNACNADISVIEGVMGMYDGVDTTKKGSSADIAKILDIPVILVVDASSMATSVSALIMGYMHYDREVKIAGVILNKVGSEKHYTLLKECIKRDLGIEVFGYLPKDAKLDLPERHLGLVPIYEMPEIKHKFDALCDHIEKYIDIEKILNVDAIECSNTFRDTTGKHHDLKRVIIGYAFDEAFNFYYREGLQVFEEMGAELVPFSPLTDYKLPDGISGLYIGGGFPEVFAEKLSKNEKMLKSVKDVIDAGMPVYAECGGFMYLTKSITDLEGNTFNMAGVYDFETVMTKRLQRFGYVEAEVIEDNILFRKGDKIKGHEFHHSIIKGFSQKASYVVHKPGKEEAWECGFMHKNCLATYVHINLYTYREAVKRFVGKCLQYQNLNAFQED</sequence>
<dbReference type="Pfam" id="PF07685">
    <property type="entry name" value="GATase_3"/>
    <property type="match status" value="1"/>
</dbReference>
<dbReference type="GO" id="GO:0009236">
    <property type="term" value="P:cobalamin biosynthetic process"/>
    <property type="evidence" value="ECO:0007669"/>
    <property type="project" value="UniProtKB-UniRule"/>
</dbReference>
<dbReference type="SUPFAM" id="SSF52540">
    <property type="entry name" value="P-loop containing nucleoside triphosphate hydrolases"/>
    <property type="match status" value="1"/>
</dbReference>
<dbReference type="Gene3D" id="3.40.50.880">
    <property type="match status" value="1"/>
</dbReference>
<keyword evidence="6 7" id="KW-0315">Glutamine amidotransferase</keyword>
<dbReference type="PANTHER" id="PTHR43873:SF1">
    <property type="entry name" value="COBYRINATE A,C-DIAMIDE SYNTHASE"/>
    <property type="match status" value="1"/>
</dbReference>
<comment type="domain">
    <text evidence="7">Comprises of two domains. The C-terminal domain contains the binding site for glutamine and catalyzes the hydrolysis of this substrate to glutamate and ammonia. The N-terminal domain is anticipated to bind ATP and cobyrinate and catalyzes the ultimate synthesis of the diamide product. The ammonia produced via the glutaminase domain is probably translocated to the adjacent domain via a molecular tunnel, where it reacts with an activated intermediate.</text>
</comment>
<protein>
    <recommendedName>
        <fullName evidence="7">Cobyrinate a,c-diamide synthase</fullName>
        <ecNumber evidence="7">6.3.5.11</ecNumber>
    </recommendedName>
    <alternativeName>
        <fullName evidence="7">Cobyrinic acid a,c-diamide synthetase</fullName>
    </alternativeName>
</protein>
<organism evidence="10 11">
    <name type="scientific">Thermoanaerobacter kivui</name>
    <name type="common">Acetogenium kivui</name>
    <dbReference type="NCBI Taxonomy" id="2325"/>
    <lineage>
        <taxon>Bacteria</taxon>
        <taxon>Bacillati</taxon>
        <taxon>Bacillota</taxon>
        <taxon>Clostridia</taxon>
        <taxon>Thermoanaerobacterales</taxon>
        <taxon>Thermoanaerobacteraceae</taxon>
        <taxon>Thermoanaerobacter</taxon>
    </lineage>
</organism>
<evidence type="ECO:0000256" key="7">
    <source>
        <dbReference type="HAMAP-Rule" id="MF_00027"/>
    </source>
</evidence>
<dbReference type="AlphaFoldDB" id="A0A097ANX4"/>
<dbReference type="Proteomes" id="UP000029669">
    <property type="component" value="Chromosome"/>
</dbReference>
<dbReference type="NCBIfam" id="TIGR00379">
    <property type="entry name" value="cobB"/>
    <property type="match status" value="1"/>
</dbReference>
<feature type="active site" description="Nucleophile" evidence="7">
    <location>
        <position position="329"/>
    </location>
</feature>
<evidence type="ECO:0000256" key="6">
    <source>
        <dbReference type="ARBA" id="ARBA00022962"/>
    </source>
</evidence>
<dbReference type="CDD" id="cd03130">
    <property type="entry name" value="GATase1_CobB"/>
    <property type="match status" value="1"/>
</dbReference>
<dbReference type="GO" id="GO:0042242">
    <property type="term" value="F:cobyrinic acid a,c-diamide synthase activity"/>
    <property type="evidence" value="ECO:0007669"/>
    <property type="project" value="UniProtKB-UniRule"/>
</dbReference>
<dbReference type="NCBIfam" id="NF002204">
    <property type="entry name" value="PRK01077.1"/>
    <property type="match status" value="1"/>
</dbReference>
<evidence type="ECO:0000259" key="8">
    <source>
        <dbReference type="Pfam" id="PF01656"/>
    </source>
</evidence>
<dbReference type="CDD" id="cd05388">
    <property type="entry name" value="CobB_N"/>
    <property type="match status" value="1"/>
</dbReference>
<keyword evidence="2 7" id="KW-0436">Ligase</keyword>
<evidence type="ECO:0000313" key="10">
    <source>
        <dbReference type="EMBL" id="AIS51517.1"/>
    </source>
</evidence>
<dbReference type="RefSeq" id="WP_049684480.1">
    <property type="nucleotide sequence ID" value="NZ_CP009170.1"/>
</dbReference>
<accession>A0A097ANX4</accession>
<comment type="miscellaneous">
    <text evidence="7">The a and c carboxylates of cobyrinate are activated for nucleophilic attack via formation of a phosphorylated intermediate by ATP. CbiA catalyzes first the amidation of the c-carboxylate, and then that of the a-carboxylate.</text>
</comment>
<comment type="catalytic activity">
    <reaction evidence="7">
        <text>cob(II)yrinate + 2 L-glutamine + 2 ATP + 2 H2O = cob(II)yrinate a,c diamide + 2 L-glutamate + 2 ADP + 2 phosphate + 2 H(+)</text>
        <dbReference type="Rhea" id="RHEA:26289"/>
        <dbReference type="ChEBI" id="CHEBI:15377"/>
        <dbReference type="ChEBI" id="CHEBI:15378"/>
        <dbReference type="ChEBI" id="CHEBI:29985"/>
        <dbReference type="ChEBI" id="CHEBI:30616"/>
        <dbReference type="ChEBI" id="CHEBI:43474"/>
        <dbReference type="ChEBI" id="CHEBI:58359"/>
        <dbReference type="ChEBI" id="CHEBI:58537"/>
        <dbReference type="ChEBI" id="CHEBI:58894"/>
        <dbReference type="ChEBI" id="CHEBI:456216"/>
        <dbReference type="EC" id="6.3.5.11"/>
    </reaction>
</comment>
<dbReference type="InterPro" id="IPR027417">
    <property type="entry name" value="P-loop_NTPase"/>
</dbReference>
<feature type="site" description="Increases nucleophilicity of active site Cys" evidence="7">
    <location>
        <position position="431"/>
    </location>
</feature>
<dbReference type="Pfam" id="PF01656">
    <property type="entry name" value="CbiA"/>
    <property type="match status" value="1"/>
</dbReference>
<dbReference type="PANTHER" id="PTHR43873">
    <property type="entry name" value="COBYRINATE A,C-DIAMIDE SYNTHASE"/>
    <property type="match status" value="1"/>
</dbReference>
<dbReference type="InterPro" id="IPR004484">
    <property type="entry name" value="CbiA/CobB_synth"/>
</dbReference>
<dbReference type="InterPro" id="IPR002586">
    <property type="entry name" value="CobQ/CobB/MinD/ParA_Nub-bd_dom"/>
</dbReference>
<dbReference type="PROSITE" id="PS51274">
    <property type="entry name" value="GATASE_COBBQ"/>
    <property type="match status" value="1"/>
</dbReference>
<keyword evidence="5 7" id="KW-0460">Magnesium</keyword>
<dbReference type="Gene3D" id="3.40.50.300">
    <property type="entry name" value="P-loop containing nucleotide triphosphate hydrolases"/>
    <property type="match status" value="2"/>
</dbReference>
<evidence type="ECO:0000256" key="3">
    <source>
        <dbReference type="ARBA" id="ARBA00022741"/>
    </source>
</evidence>
<keyword evidence="3 7" id="KW-0547">Nucleotide-binding</keyword>
<dbReference type="HAMAP" id="MF_00027">
    <property type="entry name" value="CobB_CbiA"/>
    <property type="match status" value="1"/>
</dbReference>
<gene>
    <name evidence="10" type="primary">cobB</name>
    <name evidence="7" type="synonym">cbiA</name>
    <name evidence="10" type="ORF">TKV_c03120</name>
</gene>
<comment type="pathway">
    <text evidence="7">Cofactor biosynthesis; adenosylcobalamin biosynthesis; cob(II)yrinate a,c-diamide from sirohydrochlorin (anaerobic route): step 10/10.</text>
</comment>
<dbReference type="EMBL" id="CP009170">
    <property type="protein sequence ID" value="AIS51517.1"/>
    <property type="molecule type" value="Genomic_DNA"/>
</dbReference>
<dbReference type="HOGENOM" id="CLU_022752_2_0_9"/>
<dbReference type="STRING" id="2325.TKV_c03120"/>
<name>A0A097ANX4_THEKI</name>
<dbReference type="UniPathway" id="UPA00148">
    <property type="reaction ID" value="UER00231"/>
</dbReference>
<dbReference type="GO" id="GO:0005524">
    <property type="term" value="F:ATP binding"/>
    <property type="evidence" value="ECO:0007669"/>
    <property type="project" value="UniProtKB-UniRule"/>
</dbReference>
<dbReference type="InterPro" id="IPR029062">
    <property type="entry name" value="Class_I_gatase-like"/>
</dbReference>
<evidence type="ECO:0000256" key="2">
    <source>
        <dbReference type="ARBA" id="ARBA00022598"/>
    </source>
</evidence>
<evidence type="ECO:0000313" key="11">
    <source>
        <dbReference type="Proteomes" id="UP000029669"/>
    </source>
</evidence>
<comment type="cofactor">
    <cofactor evidence="1 7">
        <name>Mg(2+)</name>
        <dbReference type="ChEBI" id="CHEBI:18420"/>
    </cofactor>
</comment>
<dbReference type="KEGG" id="tki:TKV_c03120"/>
<evidence type="ECO:0000256" key="4">
    <source>
        <dbReference type="ARBA" id="ARBA00022840"/>
    </source>
</evidence>
<comment type="function">
    <text evidence="7">Catalyzes the ATP-dependent amidation of the two carboxylate groups at positions a and c of cobyrinate, using either L-glutamine or ammonia as the nitrogen source.</text>
</comment>
<reference evidence="11" key="1">
    <citation type="journal article" date="2015" name="Genome Announc.">
        <title>Whole-Genome Sequences of 80 Environmental and Clinical Isolates of Burkholderia pseudomallei.</title>
        <authorList>
            <person name="Johnson S.L."/>
            <person name="Baker A.L."/>
            <person name="Chain P.S."/>
            <person name="Currie B.J."/>
            <person name="Daligault H.E."/>
            <person name="Davenport K.W."/>
            <person name="Davis C.B."/>
            <person name="Inglis T.J."/>
            <person name="Kaestli M."/>
            <person name="Koren S."/>
            <person name="Mayo M."/>
            <person name="Merritt A.J."/>
            <person name="Price E.P."/>
            <person name="Sarovich D.S."/>
            <person name="Warner J."/>
            <person name="Rosovitz M.J."/>
        </authorList>
    </citation>
    <scope>NUCLEOTIDE SEQUENCE [LARGE SCALE GENOMIC DNA]</scope>
    <source>
        <strain evidence="11">DSM 2030</strain>
    </source>
</reference>
<keyword evidence="4 7" id="KW-0067">ATP-binding</keyword>
<dbReference type="EC" id="6.3.5.11" evidence="7"/>
<evidence type="ECO:0000256" key="1">
    <source>
        <dbReference type="ARBA" id="ARBA00001946"/>
    </source>
</evidence>